<organism evidence="1 2">
    <name type="scientific">Pseudoalteromonas luteoviolacea CPMOR-1</name>
    <dbReference type="NCBI Taxonomy" id="1365248"/>
    <lineage>
        <taxon>Bacteria</taxon>
        <taxon>Pseudomonadati</taxon>
        <taxon>Pseudomonadota</taxon>
        <taxon>Gammaproteobacteria</taxon>
        <taxon>Alteromonadales</taxon>
        <taxon>Pseudoalteromonadaceae</taxon>
        <taxon>Pseudoalteromonas</taxon>
    </lineage>
</organism>
<accession>A0A167MMT8</accession>
<reference evidence="1 2" key="1">
    <citation type="submission" date="2013-07" db="EMBL/GenBank/DDBJ databases">
        <title>Comparative Genomic and Metabolomic Analysis of Twelve Strains of Pseudoalteromonas luteoviolacea.</title>
        <authorList>
            <person name="Vynne N.G."/>
            <person name="Mansson M."/>
            <person name="Gram L."/>
        </authorList>
    </citation>
    <scope>NUCLEOTIDE SEQUENCE [LARGE SCALE GENOMIC DNA]</scope>
    <source>
        <strain evidence="1 2">CPMOR-1</strain>
    </source>
</reference>
<proteinExistence type="predicted"/>
<gene>
    <name evidence="1" type="ORF">N473_09610</name>
</gene>
<evidence type="ECO:0008006" key="3">
    <source>
        <dbReference type="Google" id="ProtNLM"/>
    </source>
</evidence>
<dbReference type="Proteomes" id="UP000076486">
    <property type="component" value="Unassembled WGS sequence"/>
</dbReference>
<evidence type="ECO:0000313" key="1">
    <source>
        <dbReference type="EMBL" id="KZN66640.1"/>
    </source>
</evidence>
<dbReference type="PATRIC" id="fig|1365248.3.peg.611"/>
<sequence length="323" mass="36976">MEMVKIKSPCDVKTASVLFALLSILLMSMGLSAQPLVLQKEKRSTSMPWHKKVNYFGNISAYNQSISLSREPVNQVISSDVFSGDSNTLEGRFSAGGKLFSSGSIYAELTLEHTKLKGQISRAGEARFIDSVNYRRHKSRLELFYEYDLTHGYAFGVDVYAGGEKYQHQQSRFTDKELGGAILLSHQRRFENAKVDLAYVLSFRELDFESESLDDTSQVYHSLLIEYGYQFSHLLTLYVGGRHSVFPNHIERSYWGSQSQQALMSEAEYRFDASTLITIKFEKLWLSDSGHTHTLSAQYEYKFGGKNTKRRKRKYKTPNLLIR</sequence>
<evidence type="ECO:0000313" key="2">
    <source>
        <dbReference type="Proteomes" id="UP000076486"/>
    </source>
</evidence>
<comment type="caution">
    <text evidence="1">The sequence shown here is derived from an EMBL/GenBank/DDBJ whole genome shotgun (WGS) entry which is preliminary data.</text>
</comment>
<name>A0A167MMT8_9GAMM</name>
<protein>
    <recommendedName>
        <fullName evidence="3">Porin domain-containing protein</fullName>
    </recommendedName>
</protein>
<dbReference type="EMBL" id="AUYC01000012">
    <property type="protein sequence ID" value="KZN66640.1"/>
    <property type="molecule type" value="Genomic_DNA"/>
</dbReference>
<dbReference type="AlphaFoldDB" id="A0A167MMT8"/>